<accession>A0A6L6QEL4</accession>
<keyword evidence="1" id="KW-0812">Transmembrane</keyword>
<protein>
    <submittedName>
        <fullName evidence="2">Uncharacterized protein</fullName>
    </submittedName>
</protein>
<keyword evidence="1" id="KW-0472">Membrane</keyword>
<organism evidence="2 3">
    <name type="scientific">Massilia eburnea</name>
    <dbReference type="NCBI Taxonomy" id="1776165"/>
    <lineage>
        <taxon>Bacteria</taxon>
        <taxon>Pseudomonadati</taxon>
        <taxon>Pseudomonadota</taxon>
        <taxon>Betaproteobacteria</taxon>
        <taxon>Burkholderiales</taxon>
        <taxon>Oxalobacteraceae</taxon>
        <taxon>Telluria group</taxon>
        <taxon>Massilia</taxon>
    </lineage>
</organism>
<comment type="caution">
    <text evidence="2">The sequence shown here is derived from an EMBL/GenBank/DDBJ whole genome shotgun (WGS) entry which is preliminary data.</text>
</comment>
<keyword evidence="1" id="KW-1133">Transmembrane helix</keyword>
<gene>
    <name evidence="2" type="ORF">GM658_07790</name>
</gene>
<evidence type="ECO:0000313" key="2">
    <source>
        <dbReference type="EMBL" id="MTW10504.1"/>
    </source>
</evidence>
<dbReference type="RefSeq" id="WP_155453457.1">
    <property type="nucleotide sequence ID" value="NZ_WNKX01000005.1"/>
</dbReference>
<dbReference type="OrthoDB" id="34584at2"/>
<proteinExistence type="predicted"/>
<evidence type="ECO:0000256" key="1">
    <source>
        <dbReference type="SAM" id="Phobius"/>
    </source>
</evidence>
<feature type="transmembrane region" description="Helical" evidence="1">
    <location>
        <begin position="12"/>
        <end position="36"/>
    </location>
</feature>
<sequence>MTKSLSSHPVKPVGLFGLLGLIAFGGWLLVGGWFAIVDHKWPGFMPPQLDVIGVVGHVTSEKWAAYLGGGFALFLGVAFILLALFAALKQRFF</sequence>
<keyword evidence="3" id="KW-1185">Reference proteome</keyword>
<reference evidence="2 3" key="1">
    <citation type="submission" date="2019-11" db="EMBL/GenBank/DDBJ databases">
        <title>Type strains purchased from KCTC, JCM and DSMZ.</title>
        <authorList>
            <person name="Lu H."/>
        </authorList>
    </citation>
    <scope>NUCLEOTIDE SEQUENCE [LARGE SCALE GENOMIC DNA]</scope>
    <source>
        <strain evidence="2 3">JCM 31587</strain>
    </source>
</reference>
<dbReference type="AlphaFoldDB" id="A0A6L6QEL4"/>
<feature type="transmembrane region" description="Helical" evidence="1">
    <location>
        <begin position="63"/>
        <end position="88"/>
    </location>
</feature>
<evidence type="ECO:0000313" key="3">
    <source>
        <dbReference type="Proteomes" id="UP000472320"/>
    </source>
</evidence>
<name>A0A6L6QEL4_9BURK</name>
<dbReference type="Proteomes" id="UP000472320">
    <property type="component" value="Unassembled WGS sequence"/>
</dbReference>
<dbReference type="EMBL" id="WNKX01000005">
    <property type="protein sequence ID" value="MTW10504.1"/>
    <property type="molecule type" value="Genomic_DNA"/>
</dbReference>